<evidence type="ECO:0000313" key="1">
    <source>
        <dbReference type="EMBL" id="KLO10377.1"/>
    </source>
</evidence>
<name>A0A0H2RFM2_9AGAM</name>
<reference evidence="1 2" key="1">
    <citation type="submission" date="2015-04" db="EMBL/GenBank/DDBJ databases">
        <title>Complete genome sequence of Schizopora paradoxa KUC8140, a cosmopolitan wood degrader in East Asia.</title>
        <authorList>
            <consortium name="DOE Joint Genome Institute"/>
            <person name="Min B."/>
            <person name="Park H."/>
            <person name="Jang Y."/>
            <person name="Kim J.-J."/>
            <person name="Kim K.H."/>
            <person name="Pangilinan J."/>
            <person name="Lipzen A."/>
            <person name="Riley R."/>
            <person name="Grigoriev I.V."/>
            <person name="Spatafora J.W."/>
            <person name="Choi I.-G."/>
        </authorList>
    </citation>
    <scope>NUCLEOTIDE SEQUENCE [LARGE SCALE GENOMIC DNA]</scope>
    <source>
        <strain evidence="1 2">KUC8140</strain>
    </source>
</reference>
<dbReference type="InParanoid" id="A0A0H2RFM2"/>
<evidence type="ECO:0000313" key="2">
    <source>
        <dbReference type="Proteomes" id="UP000053477"/>
    </source>
</evidence>
<evidence type="ECO:0008006" key="3">
    <source>
        <dbReference type="Google" id="ProtNLM"/>
    </source>
</evidence>
<keyword evidence="2" id="KW-1185">Reference proteome</keyword>
<sequence length="534" mass="60641">MSFFDVQAKCPLPPEIVYRTLAYLDWRAIVQSTQVCRLWRQIVLGSIQLQYAIELGADGLEDGPPSHLSAQERLELLLDRRRRWRALDWAAKVSVPIAGECLAYELVAGVFAKAMSMKRTSWLGSEHLALVHLPTRQTAGEVVIREDIGLFCKDFAIDPTQDLIAFILQPSAASSRTVSVHLKTISTHKQHPIPRHPVLTRDLETPFDGAIVQICKDVLAVFLMVQGSPRVLIWHWIEGVLLVAKTGPEPFHFADDFSLLSNTIFMVTSRSAPTGALQIYTFRESEKATLERWHWASNQKRTLFLLPELEKEFRYSLITTHTAPFVANVPANKPFYTSEDARVHIMSVSIEPARRNGLTRNYTIALPNRVLLRYVELAKANSDIQDQTLPWEIWGPANTRWMEETHTYAWLRYIHGPRFVKALHGRWPSTGCRLQIFDFGVHPKRPGDDDSAFEGRNAAEPDFPCEHRYCSTTSVLHGSSVFKKPVKSSLPYREVITKAALPYSGFMIDDERIIGLQSLAFSDGDMRNVDVYVF</sequence>
<organism evidence="1 2">
    <name type="scientific">Schizopora paradoxa</name>
    <dbReference type="NCBI Taxonomy" id="27342"/>
    <lineage>
        <taxon>Eukaryota</taxon>
        <taxon>Fungi</taxon>
        <taxon>Dikarya</taxon>
        <taxon>Basidiomycota</taxon>
        <taxon>Agaricomycotina</taxon>
        <taxon>Agaricomycetes</taxon>
        <taxon>Hymenochaetales</taxon>
        <taxon>Schizoporaceae</taxon>
        <taxon>Schizopora</taxon>
    </lineage>
</organism>
<proteinExistence type="predicted"/>
<dbReference type="AlphaFoldDB" id="A0A0H2RFM2"/>
<dbReference type="SUPFAM" id="SSF81383">
    <property type="entry name" value="F-box domain"/>
    <property type="match status" value="1"/>
</dbReference>
<dbReference type="STRING" id="27342.A0A0H2RFM2"/>
<protein>
    <recommendedName>
        <fullName evidence="3">F-box domain-containing protein</fullName>
    </recommendedName>
</protein>
<dbReference type="OrthoDB" id="2745718at2759"/>
<dbReference type="Proteomes" id="UP000053477">
    <property type="component" value="Unassembled WGS sequence"/>
</dbReference>
<accession>A0A0H2RFM2</accession>
<gene>
    <name evidence="1" type="ORF">SCHPADRAFT_832626</name>
</gene>
<dbReference type="InterPro" id="IPR036047">
    <property type="entry name" value="F-box-like_dom_sf"/>
</dbReference>
<dbReference type="CDD" id="cd09917">
    <property type="entry name" value="F-box_SF"/>
    <property type="match status" value="1"/>
</dbReference>
<dbReference type="Gene3D" id="1.20.1280.50">
    <property type="match status" value="1"/>
</dbReference>
<dbReference type="EMBL" id="KQ086028">
    <property type="protein sequence ID" value="KLO10377.1"/>
    <property type="molecule type" value="Genomic_DNA"/>
</dbReference>